<organism evidence="1 2">
    <name type="scientific">Dyella japonica</name>
    <dbReference type="NCBI Taxonomy" id="231455"/>
    <lineage>
        <taxon>Bacteria</taxon>
        <taxon>Pseudomonadati</taxon>
        <taxon>Pseudomonadota</taxon>
        <taxon>Gammaproteobacteria</taxon>
        <taxon>Lysobacterales</taxon>
        <taxon>Rhodanobacteraceae</taxon>
        <taxon>Dyella</taxon>
    </lineage>
</organism>
<dbReference type="CDD" id="cd09021">
    <property type="entry name" value="Aldose_epim_Ec_YphB"/>
    <property type="match status" value="1"/>
</dbReference>
<sequence length="306" mass="33329">MIEWNSAALAVGIRPSFGGGMAYLDAWHDGARLSLMRPLRAPAMSDDAFEPNRLACYPLVPWSNRIDHGGFAMDGARVALAPNRNDDPYPIHGTGWQRAWQVEQQASEDVVLALDDATPGAYAYRAQQRYTLQGDTLRVALSVRNDGDAALPFGLGLHPFFLHHGGARLRASATQVWLNDGHSPMPVERAAVPATWDFRDGRALPGEELNHCFVGWDGQATIEWPGLGLALDIAADMDAFILYTPVGADFFCFEPVDHCIDAVHRPGGALANGMTRLAPGERLMRHVAFRVRPLAVDASPLSPFAP</sequence>
<dbReference type="EMBL" id="JBEPMU010000005">
    <property type="protein sequence ID" value="MET3653579.1"/>
    <property type="molecule type" value="Genomic_DNA"/>
</dbReference>
<proteinExistence type="predicted"/>
<dbReference type="Proteomes" id="UP001549184">
    <property type="component" value="Unassembled WGS sequence"/>
</dbReference>
<dbReference type="InterPro" id="IPR011013">
    <property type="entry name" value="Gal_mutarotase_sf_dom"/>
</dbReference>
<dbReference type="InterPro" id="IPR014718">
    <property type="entry name" value="GH-type_carb-bd"/>
</dbReference>
<evidence type="ECO:0000313" key="1">
    <source>
        <dbReference type="EMBL" id="MET3653579.1"/>
    </source>
</evidence>
<gene>
    <name evidence="1" type="ORF">ABIC75_003316</name>
</gene>
<dbReference type="GO" id="GO:0004034">
    <property type="term" value="F:aldose 1-epimerase activity"/>
    <property type="evidence" value="ECO:0007669"/>
    <property type="project" value="UniProtKB-EC"/>
</dbReference>
<dbReference type="Gene3D" id="2.70.98.10">
    <property type="match status" value="1"/>
</dbReference>
<dbReference type="Pfam" id="PF01263">
    <property type="entry name" value="Aldose_epim"/>
    <property type="match status" value="1"/>
</dbReference>
<protein>
    <submittedName>
        <fullName evidence="1">Aldose 1-epimerase</fullName>
        <ecNumber evidence="1">5.1.3.3</ecNumber>
    </submittedName>
</protein>
<name>A0ABV2JXP5_9GAMM</name>
<keyword evidence="1" id="KW-0413">Isomerase</keyword>
<reference evidence="1 2" key="1">
    <citation type="submission" date="2024-06" db="EMBL/GenBank/DDBJ databases">
        <title>Sorghum-associated microbial communities from plants grown in Nebraska, USA.</title>
        <authorList>
            <person name="Schachtman D."/>
        </authorList>
    </citation>
    <scope>NUCLEOTIDE SEQUENCE [LARGE SCALE GENOMIC DNA]</scope>
    <source>
        <strain evidence="1 2">1073</strain>
    </source>
</reference>
<comment type="caution">
    <text evidence="1">The sequence shown here is derived from an EMBL/GenBank/DDBJ whole genome shotgun (WGS) entry which is preliminary data.</text>
</comment>
<dbReference type="SUPFAM" id="SSF74650">
    <property type="entry name" value="Galactose mutarotase-like"/>
    <property type="match status" value="1"/>
</dbReference>
<dbReference type="EC" id="5.1.3.3" evidence="1"/>
<accession>A0ABV2JXP5</accession>
<keyword evidence="2" id="KW-1185">Reference proteome</keyword>
<dbReference type="RefSeq" id="WP_354014968.1">
    <property type="nucleotide sequence ID" value="NZ_JBEPMU010000005.1"/>
</dbReference>
<dbReference type="InterPro" id="IPR008183">
    <property type="entry name" value="Aldose_1/G6P_1-epimerase"/>
</dbReference>
<evidence type="ECO:0000313" key="2">
    <source>
        <dbReference type="Proteomes" id="UP001549184"/>
    </source>
</evidence>